<dbReference type="GO" id="GO:0005737">
    <property type="term" value="C:cytoplasm"/>
    <property type="evidence" value="ECO:0007669"/>
    <property type="project" value="UniProtKB-SubCell"/>
</dbReference>
<evidence type="ECO:0000313" key="11">
    <source>
        <dbReference type="EMBL" id="TGE40151.1"/>
    </source>
</evidence>
<sequence length="328" mass="34688">MRIAVDAMGGDYAPEEIIKGTLMAAEKWPNVQLILVGQQERILPFFVGAKPANISLVEASEVIGMDEHPANAVRKKKDASIVVASRLVKLGEADAVVSAGSTGAQMAAALLGLGRIKGIERPAIGTVLPTAEGGKLILDVGANLDASPEQLCQYALMGSIYAEKILKIPNPRVGLLNIGSEEGKGNELTQKAYSLLKVAPLNFIGNVEGRDVPYGRADVVVCEGFVGNVLLKTAEGLAGVLFQLIKEKITSNLIRKLGALAVKPGLKEIARMMDYAEYGGAPLLGVNGISIICHGSSKTKAIFNAIRVAQECIDVRLIEQIREGIPKS</sequence>
<keyword evidence="11" id="KW-0012">Acyltransferase</keyword>
<evidence type="ECO:0000256" key="3">
    <source>
        <dbReference type="ARBA" id="ARBA00022516"/>
    </source>
</evidence>
<comment type="function">
    <text evidence="10">Catalyzes the reversible formation of acyl-phosphate (acyl-PO(4)) from acyl-[acyl-carrier-protein] (acyl-ACP). This enzyme utilizes acyl-ACP as fatty acyl donor, but not acyl-CoA.</text>
</comment>
<gene>
    <name evidence="10 11" type="primary">plsX</name>
    <name evidence="11" type="ORF">E4K67_04035</name>
</gene>
<dbReference type="InterPro" id="IPR012281">
    <property type="entry name" value="Phospholipid_synth_PlsX-like"/>
</dbReference>
<comment type="subunit">
    <text evidence="9 10">Homodimer. Probably interacts with PlsY.</text>
</comment>
<dbReference type="PANTHER" id="PTHR30100:SF1">
    <property type="entry name" value="PHOSPHATE ACYLTRANSFERASE"/>
    <property type="match status" value="1"/>
</dbReference>
<name>A0A4Z0RAB9_9FIRM</name>
<dbReference type="EC" id="2.3.1.274" evidence="8 10"/>
<dbReference type="NCBIfam" id="TIGR00182">
    <property type="entry name" value="plsX"/>
    <property type="match status" value="1"/>
</dbReference>
<keyword evidence="12" id="KW-1185">Reference proteome</keyword>
<organism evidence="11 12">
    <name type="scientific">Desulfosporosinus fructosivorans</name>
    <dbReference type="NCBI Taxonomy" id="2018669"/>
    <lineage>
        <taxon>Bacteria</taxon>
        <taxon>Bacillati</taxon>
        <taxon>Bacillota</taxon>
        <taxon>Clostridia</taxon>
        <taxon>Eubacteriales</taxon>
        <taxon>Desulfitobacteriaceae</taxon>
        <taxon>Desulfosporosinus</taxon>
    </lineage>
</organism>
<dbReference type="PIRSF" id="PIRSF002465">
    <property type="entry name" value="Phsphlp_syn_PlsX"/>
    <property type="match status" value="1"/>
</dbReference>
<evidence type="ECO:0000256" key="2">
    <source>
        <dbReference type="ARBA" id="ARBA00022490"/>
    </source>
</evidence>
<dbReference type="PANTHER" id="PTHR30100">
    <property type="entry name" value="FATTY ACID/PHOSPHOLIPID SYNTHESIS PROTEIN PLSX"/>
    <property type="match status" value="1"/>
</dbReference>
<dbReference type="GO" id="GO:0043811">
    <property type="term" value="F:phosphate:acyl-[acyl carrier protein] acyltransferase activity"/>
    <property type="evidence" value="ECO:0007669"/>
    <property type="project" value="UniProtKB-UniRule"/>
</dbReference>
<evidence type="ECO:0000256" key="10">
    <source>
        <dbReference type="HAMAP-Rule" id="MF_00019"/>
    </source>
</evidence>
<protein>
    <recommendedName>
        <fullName evidence="8 10">Phosphate acyltransferase</fullName>
        <ecNumber evidence="8 10">2.3.1.274</ecNumber>
    </recommendedName>
    <alternativeName>
        <fullName evidence="10">Acyl-ACP phosphotransacylase</fullName>
    </alternativeName>
    <alternativeName>
        <fullName evidence="10">Acyl-[acyl-carrier-protein]--phosphate acyltransferase</fullName>
    </alternativeName>
    <alternativeName>
        <fullName evidence="10">Phosphate-acyl-ACP acyltransferase</fullName>
    </alternativeName>
</protein>
<comment type="similarity">
    <text evidence="10">Belongs to the PlsX family.</text>
</comment>
<comment type="pathway">
    <text evidence="10">Lipid metabolism; phospholipid metabolism.</text>
</comment>
<evidence type="ECO:0000256" key="1">
    <source>
        <dbReference type="ARBA" id="ARBA00001232"/>
    </source>
</evidence>
<keyword evidence="6 10" id="KW-0594">Phospholipid biosynthesis</keyword>
<keyword evidence="4 10" id="KW-0808">Transferase</keyword>
<keyword evidence="7 10" id="KW-1208">Phospholipid metabolism</keyword>
<accession>A0A4Z0RAB9</accession>
<dbReference type="HAMAP" id="MF_00019">
    <property type="entry name" value="PlsX"/>
    <property type="match status" value="1"/>
</dbReference>
<dbReference type="InterPro" id="IPR003664">
    <property type="entry name" value="FA_synthesis"/>
</dbReference>
<dbReference type="Proteomes" id="UP000298460">
    <property type="component" value="Unassembled WGS sequence"/>
</dbReference>
<evidence type="ECO:0000313" key="12">
    <source>
        <dbReference type="Proteomes" id="UP000298460"/>
    </source>
</evidence>
<dbReference type="AlphaFoldDB" id="A0A4Z0RAB9"/>
<dbReference type="Pfam" id="PF02504">
    <property type="entry name" value="FA_synthesis"/>
    <property type="match status" value="1"/>
</dbReference>
<keyword evidence="5 10" id="KW-0443">Lipid metabolism</keyword>
<comment type="catalytic activity">
    <reaction evidence="1 10">
        <text>a fatty acyl-[ACP] + phosphate = an acyl phosphate + holo-[ACP]</text>
        <dbReference type="Rhea" id="RHEA:42292"/>
        <dbReference type="Rhea" id="RHEA-COMP:9685"/>
        <dbReference type="Rhea" id="RHEA-COMP:14125"/>
        <dbReference type="ChEBI" id="CHEBI:43474"/>
        <dbReference type="ChEBI" id="CHEBI:59918"/>
        <dbReference type="ChEBI" id="CHEBI:64479"/>
        <dbReference type="ChEBI" id="CHEBI:138651"/>
        <dbReference type="EC" id="2.3.1.274"/>
    </reaction>
</comment>
<keyword evidence="2 10" id="KW-0963">Cytoplasm</keyword>
<comment type="subcellular location">
    <subcellularLocation>
        <location evidence="10">Cytoplasm</location>
    </subcellularLocation>
    <text evidence="10">Associated with the membrane possibly through PlsY.</text>
</comment>
<evidence type="ECO:0000256" key="4">
    <source>
        <dbReference type="ARBA" id="ARBA00022679"/>
    </source>
</evidence>
<dbReference type="GO" id="GO:0006633">
    <property type="term" value="P:fatty acid biosynthetic process"/>
    <property type="evidence" value="ECO:0007669"/>
    <property type="project" value="UniProtKB-UniRule"/>
</dbReference>
<dbReference type="GO" id="GO:0008654">
    <property type="term" value="P:phospholipid biosynthetic process"/>
    <property type="evidence" value="ECO:0007669"/>
    <property type="project" value="UniProtKB-KW"/>
</dbReference>
<dbReference type="RefSeq" id="WP_135545085.1">
    <property type="nucleotide sequence ID" value="NZ_SPQQ01000001.1"/>
</dbReference>
<keyword evidence="3 10" id="KW-0444">Lipid biosynthesis</keyword>
<comment type="caution">
    <text evidence="11">The sequence shown here is derived from an EMBL/GenBank/DDBJ whole genome shotgun (WGS) entry which is preliminary data.</text>
</comment>
<evidence type="ECO:0000256" key="6">
    <source>
        <dbReference type="ARBA" id="ARBA00023209"/>
    </source>
</evidence>
<dbReference type="UniPathway" id="UPA00085"/>
<dbReference type="EMBL" id="SPQQ01000001">
    <property type="protein sequence ID" value="TGE40151.1"/>
    <property type="molecule type" value="Genomic_DNA"/>
</dbReference>
<dbReference type="SUPFAM" id="SSF53659">
    <property type="entry name" value="Isocitrate/Isopropylmalate dehydrogenase-like"/>
    <property type="match status" value="1"/>
</dbReference>
<proteinExistence type="inferred from homology"/>
<reference evidence="11 12" key="1">
    <citation type="submission" date="2019-03" db="EMBL/GenBank/DDBJ databases">
        <title>Draft Genome Sequence of Desulfosporosinus fructosivorans Strain 63.6F, Isolated from Marine Sediment in the Baltic Sea.</title>
        <authorList>
            <person name="Hausmann B."/>
            <person name="Vandieken V."/>
            <person name="Pjevac P."/>
            <person name="Schreck K."/>
            <person name="Herbold C.W."/>
            <person name="Loy A."/>
        </authorList>
    </citation>
    <scope>NUCLEOTIDE SEQUENCE [LARGE SCALE GENOMIC DNA]</scope>
    <source>
        <strain evidence="11 12">63.6F</strain>
    </source>
</reference>
<dbReference type="Gene3D" id="3.40.718.10">
    <property type="entry name" value="Isopropylmalate Dehydrogenase"/>
    <property type="match status" value="1"/>
</dbReference>
<evidence type="ECO:0000256" key="9">
    <source>
        <dbReference type="ARBA" id="ARBA00046608"/>
    </source>
</evidence>
<evidence type="ECO:0000256" key="8">
    <source>
        <dbReference type="ARBA" id="ARBA00024069"/>
    </source>
</evidence>
<evidence type="ECO:0000256" key="5">
    <source>
        <dbReference type="ARBA" id="ARBA00023098"/>
    </source>
</evidence>
<evidence type="ECO:0000256" key="7">
    <source>
        <dbReference type="ARBA" id="ARBA00023264"/>
    </source>
</evidence>
<dbReference type="OrthoDB" id="9806408at2"/>